<dbReference type="InterPro" id="IPR013826">
    <property type="entry name" value="Topo_IA_cen_sub3"/>
</dbReference>
<dbReference type="Pfam" id="PF01751">
    <property type="entry name" value="Toprim"/>
    <property type="match status" value="1"/>
</dbReference>
<dbReference type="PROSITE" id="PS50880">
    <property type="entry name" value="TOPRIM"/>
    <property type="match status" value="1"/>
</dbReference>
<dbReference type="SUPFAM" id="SSF56712">
    <property type="entry name" value="Prokaryotic type I DNA topoisomerase"/>
    <property type="match status" value="1"/>
</dbReference>
<feature type="site" description="Interaction with DNA" evidence="10">
    <location>
        <position position="495"/>
    </location>
</feature>
<evidence type="ECO:0000256" key="7">
    <source>
        <dbReference type="ARBA" id="ARBA00023029"/>
    </source>
</evidence>
<keyword evidence="9 10" id="KW-0413">Isomerase</keyword>
<comment type="catalytic activity">
    <reaction evidence="1 10">
        <text>ATP-independent breakage of single-stranded DNA, followed by passage and rejoining.</text>
        <dbReference type="EC" id="5.6.2.1"/>
    </reaction>
</comment>
<dbReference type="Gene3D" id="2.70.20.10">
    <property type="entry name" value="Topoisomerase I, domain 3"/>
    <property type="match status" value="1"/>
</dbReference>
<dbReference type="Gene3D" id="3.40.50.140">
    <property type="match status" value="1"/>
</dbReference>
<organism evidence="13 14">
    <name type="scientific">Candidatus Wildermuthbacteria bacterium RIFCSPHIGHO2_02_FULL_49_9</name>
    <dbReference type="NCBI Taxonomy" id="1802456"/>
    <lineage>
        <taxon>Bacteria</taxon>
        <taxon>Candidatus Wildermuthiibacteriota</taxon>
    </lineage>
</organism>
<dbReference type="InterPro" id="IPR013824">
    <property type="entry name" value="Topo_IA_cen_sub1"/>
</dbReference>
<sequence>MKLIVVESPTKAKTLSGFLGKEYNVQSSFGHIRDLPKGELGIDTEKNFEPTYVVPTKAKNAVTSLKNAAKGANQVILATDEDREGEAIAWHIIQALGLNEIKKQKSKIKNISRIVFHEITKGAILNALRDPRDIDMDLVNAQQTRRILDRLVGYKLSPFLWKKVARGLSAGRVQSVAVRLVADREEEIQKFVPQEYWSIEADLEKGGKVFRALLQQRDNKTIEKLDIKTKKEADAILKNLKGAEYKVESLEQKEVKRNPLPPFTTSTLQQTSWQRLRFPAKLTMQLAQQLYEQGLITYHRTDSLNLSELSLVAAKQYIQKTYETKFWTQRRFKTKAKGAQEAHEAIRPTFPDRTPKSTGLSGVNAKLYDIIWRRFLASQMAPVVFDSTAIDIEAKQGQTPLAGSDPAHGAYTFRATGQMLKFDGFLKVYPMKFEETELPSLKKGEALSLKELLSLQHFTQPPARYTEASLIKALEENGIGRPSTYAPILSTVQERGYVAKDEKHRLVPTELGQTVNNLLVEHFPSIVDIGFTADMEKDLDEIAQGKKEWVPMLKEFYRPFEENLQKKYEEVSKKDIIQEAEGKACPECGAPLVVRFGRYGRFYACSKFPECRHTEPLEENKSRPLGIPCPKCKEAAPGGASLAPWELGEVVARRTRKGKTFYGCSRYPKCNYASWQKPEKT</sequence>
<evidence type="ECO:0000256" key="5">
    <source>
        <dbReference type="ARBA" id="ARBA00022833"/>
    </source>
</evidence>
<keyword evidence="6" id="KW-0460">Magnesium</keyword>
<dbReference type="GO" id="GO:0005694">
    <property type="term" value="C:chromosome"/>
    <property type="evidence" value="ECO:0007669"/>
    <property type="project" value="InterPro"/>
</dbReference>
<comment type="caution">
    <text evidence="13">The sequence shown here is derived from an EMBL/GenBank/DDBJ whole genome shotgun (WGS) entry which is preliminary data.</text>
</comment>
<dbReference type="HAMAP" id="MF_00952">
    <property type="entry name" value="Topoisom_1_prok"/>
    <property type="match status" value="1"/>
</dbReference>
<dbReference type="InterPro" id="IPR003602">
    <property type="entry name" value="Topo_IA_DNA-bd_dom"/>
</dbReference>
<feature type="domain" description="Topo IA-type catalytic" evidence="12">
    <location>
        <begin position="135"/>
        <end position="564"/>
    </location>
</feature>
<feature type="site" description="Interaction with DNA" evidence="10">
    <location>
        <position position="154"/>
    </location>
</feature>
<evidence type="ECO:0000313" key="13">
    <source>
        <dbReference type="EMBL" id="OHA71206.1"/>
    </source>
</evidence>
<dbReference type="EMBL" id="MHUB01000007">
    <property type="protein sequence ID" value="OHA71206.1"/>
    <property type="molecule type" value="Genomic_DNA"/>
</dbReference>
<evidence type="ECO:0000256" key="9">
    <source>
        <dbReference type="ARBA" id="ARBA00023235"/>
    </source>
</evidence>
<dbReference type="SUPFAM" id="SSF57783">
    <property type="entry name" value="Zinc beta-ribbon"/>
    <property type="match status" value="1"/>
</dbReference>
<keyword evidence="5" id="KW-0862">Zinc</keyword>
<dbReference type="Pfam" id="PF01131">
    <property type="entry name" value="Topoisom_bac"/>
    <property type="match status" value="1"/>
</dbReference>
<evidence type="ECO:0000313" key="14">
    <source>
        <dbReference type="Proteomes" id="UP000178613"/>
    </source>
</evidence>
<evidence type="ECO:0000256" key="2">
    <source>
        <dbReference type="ARBA" id="ARBA00009446"/>
    </source>
</evidence>
<dbReference type="InterPro" id="IPR006171">
    <property type="entry name" value="TOPRIM_dom"/>
</dbReference>
<dbReference type="Gene3D" id="1.10.290.10">
    <property type="entry name" value="Topoisomerase I, domain 4"/>
    <property type="match status" value="1"/>
</dbReference>
<dbReference type="Proteomes" id="UP000178613">
    <property type="component" value="Unassembled WGS sequence"/>
</dbReference>
<comment type="function">
    <text evidence="10">Releases the supercoiling and torsional tension of DNA, which is introduced during the DNA replication and transcription, by transiently cleaving and rejoining one strand of the DNA duplex. Introduces a single-strand break via transesterification at a target site in duplex DNA. The scissile phosphodiester is attacked by the catalytic tyrosine of the enzyme, resulting in the formation of a DNA-(5'-phosphotyrosyl)-enzyme intermediate and the expulsion of a 3'-OH DNA strand. The free DNA strand then undergoes passage around the unbroken strand, thus removing DNA supercoils. Finally, in the religation step, the DNA 3'-OH attacks the covalent intermediate to expel the active-site tyrosine and restore the DNA phosphodiester backbone.</text>
</comment>
<feature type="site" description="Interaction with DNA" evidence="10">
    <location>
        <position position="300"/>
    </location>
</feature>
<keyword evidence="7 10" id="KW-0799">Topoisomerase</keyword>
<dbReference type="InterPro" id="IPR023406">
    <property type="entry name" value="Topo_IA_AS"/>
</dbReference>
<name>A0A1G2RED6_9BACT</name>
<dbReference type="InterPro" id="IPR000380">
    <property type="entry name" value="Topo_IA"/>
</dbReference>
<dbReference type="InterPro" id="IPR013497">
    <property type="entry name" value="Topo_IA_cen"/>
</dbReference>
<evidence type="ECO:0000256" key="1">
    <source>
        <dbReference type="ARBA" id="ARBA00000213"/>
    </source>
</evidence>
<proteinExistence type="inferred from homology"/>
<keyword evidence="4" id="KW-0863">Zinc-finger</keyword>
<dbReference type="InterPro" id="IPR005733">
    <property type="entry name" value="TopoI_bac-type"/>
</dbReference>
<gene>
    <name evidence="10" type="primary">topA</name>
    <name evidence="13" type="ORF">A3D64_03005</name>
</gene>
<reference evidence="13 14" key="1">
    <citation type="journal article" date="2016" name="Nat. Commun.">
        <title>Thousands of microbial genomes shed light on interconnected biogeochemical processes in an aquifer system.</title>
        <authorList>
            <person name="Anantharaman K."/>
            <person name="Brown C.T."/>
            <person name="Hug L.A."/>
            <person name="Sharon I."/>
            <person name="Castelle C.J."/>
            <person name="Probst A.J."/>
            <person name="Thomas B.C."/>
            <person name="Singh A."/>
            <person name="Wilkins M.J."/>
            <person name="Karaoz U."/>
            <person name="Brodie E.L."/>
            <person name="Williams K.H."/>
            <person name="Hubbard S.S."/>
            <person name="Banfield J.F."/>
        </authorList>
    </citation>
    <scope>NUCLEOTIDE SEQUENCE [LARGE SCALE GENOMIC DNA]</scope>
</reference>
<evidence type="ECO:0000256" key="4">
    <source>
        <dbReference type="ARBA" id="ARBA00022771"/>
    </source>
</evidence>
<dbReference type="PRINTS" id="PR00417">
    <property type="entry name" value="PRTPISMRASEI"/>
</dbReference>
<keyword evidence="3" id="KW-0479">Metal-binding</keyword>
<evidence type="ECO:0000256" key="3">
    <source>
        <dbReference type="ARBA" id="ARBA00022723"/>
    </source>
</evidence>
<dbReference type="InterPro" id="IPR028612">
    <property type="entry name" value="Topoisom_1_IA"/>
</dbReference>
<dbReference type="PANTHER" id="PTHR42785">
    <property type="entry name" value="DNA TOPOISOMERASE, TYPE IA, CORE"/>
    <property type="match status" value="1"/>
</dbReference>
<dbReference type="EC" id="5.6.2.1" evidence="10"/>
<protein>
    <recommendedName>
        <fullName evidence="10">DNA topoisomerase 1</fullName>
        <ecNumber evidence="10">5.6.2.1</ecNumber>
    </recommendedName>
    <alternativeName>
        <fullName evidence="10">DNA topoisomerase I</fullName>
    </alternativeName>
</protein>
<feature type="region of interest" description="Interaction with DNA" evidence="10">
    <location>
        <begin position="169"/>
        <end position="174"/>
    </location>
</feature>
<dbReference type="CDD" id="cd03363">
    <property type="entry name" value="TOPRIM_TopoIA_TopoI"/>
    <property type="match status" value="1"/>
</dbReference>
<evidence type="ECO:0000256" key="6">
    <source>
        <dbReference type="ARBA" id="ARBA00022842"/>
    </source>
</evidence>
<dbReference type="GO" id="GO:0006265">
    <property type="term" value="P:DNA topological change"/>
    <property type="evidence" value="ECO:0007669"/>
    <property type="project" value="UniProtKB-UniRule"/>
</dbReference>
<dbReference type="GO" id="GO:0008270">
    <property type="term" value="F:zinc ion binding"/>
    <property type="evidence" value="ECO:0007669"/>
    <property type="project" value="UniProtKB-KW"/>
</dbReference>
<keyword evidence="8 10" id="KW-0238">DNA-binding</keyword>
<dbReference type="PROSITE" id="PS00396">
    <property type="entry name" value="TOPO_IA_1"/>
    <property type="match status" value="1"/>
</dbReference>
<feature type="site" description="Interaction with DNA" evidence="10">
    <location>
        <position position="31"/>
    </location>
</feature>
<comment type="similarity">
    <text evidence="2 10">Belongs to the type IA topoisomerase family.</text>
</comment>
<dbReference type="InterPro" id="IPR013825">
    <property type="entry name" value="Topo_IA_cen_sub2"/>
</dbReference>
<evidence type="ECO:0000256" key="10">
    <source>
        <dbReference type="HAMAP-Rule" id="MF_00952"/>
    </source>
</evidence>
<evidence type="ECO:0000256" key="8">
    <source>
        <dbReference type="ARBA" id="ARBA00023125"/>
    </source>
</evidence>
<dbReference type="SMART" id="SM00437">
    <property type="entry name" value="TOP1Ac"/>
    <property type="match status" value="1"/>
</dbReference>
<dbReference type="NCBIfam" id="TIGR01051">
    <property type="entry name" value="topA_bact"/>
    <property type="match status" value="1"/>
</dbReference>
<dbReference type="PANTHER" id="PTHR42785:SF1">
    <property type="entry name" value="DNA TOPOISOMERASE"/>
    <property type="match status" value="1"/>
</dbReference>
<dbReference type="GO" id="GO:0003917">
    <property type="term" value="F:DNA topoisomerase type I (single strand cut, ATP-independent) activity"/>
    <property type="evidence" value="ECO:0007669"/>
    <property type="project" value="UniProtKB-UniRule"/>
</dbReference>
<dbReference type="InterPro" id="IPR013498">
    <property type="entry name" value="Topo_IA_Znf"/>
</dbReference>
<evidence type="ECO:0000259" key="12">
    <source>
        <dbReference type="PROSITE" id="PS52039"/>
    </source>
</evidence>
<dbReference type="InterPro" id="IPR003601">
    <property type="entry name" value="Topo_IA_2"/>
</dbReference>
<feature type="site" description="Interaction with DNA" evidence="10">
    <location>
        <position position="146"/>
    </location>
</feature>
<dbReference type="InterPro" id="IPR034149">
    <property type="entry name" value="TOPRIM_TopoI"/>
</dbReference>
<feature type="site" description="Interaction with DNA" evidence="10">
    <location>
        <position position="149"/>
    </location>
</feature>
<evidence type="ECO:0000259" key="11">
    <source>
        <dbReference type="PROSITE" id="PS50880"/>
    </source>
</evidence>
<feature type="site" description="Interaction with DNA" evidence="10">
    <location>
        <position position="145"/>
    </location>
</feature>
<dbReference type="SMART" id="SM00436">
    <property type="entry name" value="TOP1Bc"/>
    <property type="match status" value="1"/>
</dbReference>
<feature type="active site" description="O-(5'-phospho-DNA)-tyrosine intermediate" evidence="10">
    <location>
        <position position="298"/>
    </location>
</feature>
<dbReference type="Gene3D" id="1.10.460.10">
    <property type="entry name" value="Topoisomerase I, domain 2"/>
    <property type="match status" value="1"/>
</dbReference>
<accession>A0A1G2RED6</accession>
<dbReference type="CDD" id="cd00186">
    <property type="entry name" value="TOP1Ac"/>
    <property type="match status" value="1"/>
</dbReference>
<feature type="site" description="Interaction with DNA" evidence="10">
    <location>
        <position position="161"/>
    </location>
</feature>
<dbReference type="PROSITE" id="PS52039">
    <property type="entry name" value="TOPO_IA_2"/>
    <property type="match status" value="1"/>
</dbReference>
<feature type="domain" description="Toprim" evidence="11">
    <location>
        <begin position="1"/>
        <end position="119"/>
    </location>
</feature>
<dbReference type="SMART" id="SM00493">
    <property type="entry name" value="TOPRIM"/>
    <property type="match status" value="1"/>
</dbReference>
<dbReference type="Pfam" id="PF01396">
    <property type="entry name" value="Zn_ribbon_Top1"/>
    <property type="match status" value="2"/>
</dbReference>
<comment type="subunit">
    <text evidence="10">Monomer.</text>
</comment>
<dbReference type="AlphaFoldDB" id="A0A1G2RED6"/>
<dbReference type="InterPro" id="IPR023405">
    <property type="entry name" value="Topo_IA_core_domain"/>
</dbReference>
<dbReference type="GO" id="GO:0003677">
    <property type="term" value="F:DNA binding"/>
    <property type="evidence" value="ECO:0007669"/>
    <property type="project" value="UniProtKB-KW"/>
</dbReference>
<dbReference type="Gene3D" id="3.30.65.10">
    <property type="entry name" value="Bacterial Topoisomerase I, domain 1"/>
    <property type="match status" value="1"/>
</dbReference>